<evidence type="ECO:0000259" key="2">
    <source>
        <dbReference type="Pfam" id="PF01156"/>
    </source>
</evidence>
<feature type="domain" description="Inosine/uridine-preferring nucleoside hydrolase" evidence="2">
    <location>
        <begin position="4"/>
        <end position="303"/>
    </location>
</feature>
<gene>
    <name evidence="3" type="ORF">ENUP19_0264G0005</name>
</gene>
<evidence type="ECO:0000256" key="1">
    <source>
        <dbReference type="ARBA" id="ARBA00009176"/>
    </source>
</evidence>
<proteinExistence type="inferred from homology"/>
<name>A0ABQ0DSL2_9EUKA</name>
<reference evidence="3 4" key="1">
    <citation type="journal article" date="2019" name="PLoS Negl. Trop. Dis.">
        <title>Whole genome sequencing of Entamoeba nuttalli reveals mammalian host-related molecular signatures and a novel octapeptide-repeat surface protein.</title>
        <authorList>
            <person name="Tanaka M."/>
            <person name="Makiuchi T."/>
            <person name="Komiyama T."/>
            <person name="Shiina T."/>
            <person name="Osaki K."/>
            <person name="Tachibana H."/>
        </authorList>
    </citation>
    <scope>NUCLEOTIDE SEQUENCE [LARGE SCALE GENOMIC DNA]</scope>
    <source>
        <strain evidence="3 4">P19-061405</strain>
    </source>
</reference>
<dbReference type="InterPro" id="IPR052775">
    <property type="entry name" value="IUN_hydrolase"/>
</dbReference>
<dbReference type="Pfam" id="PF01156">
    <property type="entry name" value="IU_nuc_hydro"/>
    <property type="match status" value="1"/>
</dbReference>
<dbReference type="PANTHER" id="PTHR46190:SF1">
    <property type="entry name" value="SI:CH211-201H21.5"/>
    <property type="match status" value="1"/>
</dbReference>
<dbReference type="PANTHER" id="PTHR46190">
    <property type="entry name" value="SI:CH211-201H21.5-RELATED"/>
    <property type="match status" value="1"/>
</dbReference>
<comment type="similarity">
    <text evidence="1">Belongs to the IUNH family.</text>
</comment>
<dbReference type="Gene3D" id="3.90.245.10">
    <property type="entry name" value="Ribonucleoside hydrolase-like"/>
    <property type="match status" value="1"/>
</dbReference>
<dbReference type="InterPro" id="IPR001910">
    <property type="entry name" value="Inosine/uridine_hydrolase_dom"/>
</dbReference>
<dbReference type="EMBL" id="BAAFRS010000264">
    <property type="protein sequence ID" value="GAB1225840.1"/>
    <property type="molecule type" value="Genomic_DNA"/>
</dbReference>
<evidence type="ECO:0000313" key="3">
    <source>
        <dbReference type="EMBL" id="GAB1225840.1"/>
    </source>
</evidence>
<dbReference type="CDD" id="cd02649">
    <property type="entry name" value="nuc_hydro_CeIAG"/>
    <property type="match status" value="1"/>
</dbReference>
<dbReference type="SUPFAM" id="SSF53590">
    <property type="entry name" value="Nucleoside hydrolase"/>
    <property type="match status" value="1"/>
</dbReference>
<evidence type="ECO:0000313" key="4">
    <source>
        <dbReference type="Proteomes" id="UP001628156"/>
    </source>
</evidence>
<dbReference type="Proteomes" id="UP001628156">
    <property type="component" value="Unassembled WGS sequence"/>
</dbReference>
<keyword evidence="4" id="KW-1185">Reference proteome</keyword>
<protein>
    <recommendedName>
        <fullName evidence="2">Inosine/uridine-preferring nucleoside hydrolase domain-containing protein</fullName>
    </recommendedName>
</protein>
<accession>A0ABQ0DSL2</accession>
<dbReference type="InterPro" id="IPR036452">
    <property type="entry name" value="Ribo_hydro-like"/>
</dbReference>
<comment type="caution">
    <text evidence="3">The sequence shown here is derived from an EMBL/GenBank/DDBJ whole genome shotgun (WGS) entry which is preliminary data.</text>
</comment>
<sequence>MRKLIIDTDCGVDDATAILLTIMSKKVDLVAITCVVGNTTLDHVINNVGRVLECCGRTDIPFYAGAKDNLLHVEVERFVGHGQDGFGNAEVPNTKLKPSSNRHAALEIIDLAKKYGKELDIVTIGPLTNIALAVSIEPNLFNMIGHFQMMIGSETCRGNSLPLGEFNCAYDPESAKIVFGSVKDAVISSWDLTLKHLVDWKVFDKIKSTNKCGELIGKVYALNEKNLREIGFAGHKEYTGWVIPDPLCLMCYLFPEIITHTDVVETSICVDGLGRGATICDWFSSYHLGNPQKWIRSVDQTKLEELLVQVVEQYQETN</sequence>
<organism evidence="3 4">
    <name type="scientific">Entamoeba nuttalli</name>
    <dbReference type="NCBI Taxonomy" id="412467"/>
    <lineage>
        <taxon>Eukaryota</taxon>
        <taxon>Amoebozoa</taxon>
        <taxon>Evosea</taxon>
        <taxon>Archamoebae</taxon>
        <taxon>Mastigamoebida</taxon>
        <taxon>Entamoebidae</taxon>
        <taxon>Entamoeba</taxon>
    </lineage>
</organism>